<dbReference type="CDD" id="cd15482">
    <property type="entry name" value="Sialidase_non-viral"/>
    <property type="match status" value="1"/>
</dbReference>
<evidence type="ECO:0000313" key="3">
    <source>
        <dbReference type="Proteomes" id="UP000221024"/>
    </source>
</evidence>
<comment type="caution">
    <text evidence="2">The sequence shown here is derived from an EMBL/GenBank/DDBJ whole genome shotgun (WGS) entry which is preliminary data.</text>
</comment>
<dbReference type="AlphaFoldDB" id="A0A2H3NMP8"/>
<dbReference type="EMBL" id="PDEP01000005">
    <property type="protein sequence ID" value="PEN07729.1"/>
    <property type="molecule type" value="Genomic_DNA"/>
</dbReference>
<proteinExistence type="predicted"/>
<evidence type="ECO:0000313" key="2">
    <source>
        <dbReference type="EMBL" id="PEN07729.1"/>
    </source>
</evidence>
<protein>
    <recommendedName>
        <fullName evidence="4">Sialidase domain-containing protein</fullName>
    </recommendedName>
</protein>
<evidence type="ECO:0008006" key="4">
    <source>
        <dbReference type="Google" id="ProtNLM"/>
    </source>
</evidence>
<dbReference type="Proteomes" id="UP000221024">
    <property type="component" value="Unassembled WGS sequence"/>
</dbReference>
<organism evidence="2 3">
    <name type="scientific">Longimonas halophila</name>
    <dbReference type="NCBI Taxonomy" id="1469170"/>
    <lineage>
        <taxon>Bacteria</taxon>
        <taxon>Pseudomonadati</taxon>
        <taxon>Rhodothermota</taxon>
        <taxon>Rhodothermia</taxon>
        <taxon>Rhodothermales</taxon>
        <taxon>Salisaetaceae</taxon>
        <taxon>Longimonas</taxon>
    </lineage>
</organism>
<gene>
    <name evidence="2" type="ORF">CRI93_07025</name>
</gene>
<accession>A0A2H3NMP8</accession>
<keyword evidence="3" id="KW-1185">Reference proteome</keyword>
<evidence type="ECO:0000256" key="1">
    <source>
        <dbReference type="SAM" id="MobiDB-lite"/>
    </source>
</evidence>
<sequence length="386" mass="41919">MALENNTFAPRLSVDAEDRLLLSYLEDTEEGHALKFVRHDGREWTAPQTVTEGTDWFANWADTPGVRPVGDWLFAHWLVRSGPVAYHYSIHAAWSDDGGATWSDPFVLHGEERPAEHGFLSSVVLNDSTLGVAWLDGRRTVSEETNPNDEATHDSHTNSGAMSLRWARLKPGETRLSQDIELDARVCDCCMTASVREGTDVRILYRDRTQAEVRDIASARVTPAGHQNEGRVAADDWQMPACPVEGPAVARRGTTTDAVWFTGSESTPKVFWASARNDSGDFGAATQIDQGHPAGRVGAVAVDTDRTLLTWVEAADAGASSGHIMARLAHGEEASAASNLVPVTTGRGSGFPVLARTTNHVWLAWTAVSDDTRRVRIGRVAGVGQE</sequence>
<dbReference type="Gene3D" id="2.120.10.10">
    <property type="match status" value="1"/>
</dbReference>
<dbReference type="SUPFAM" id="SSF50939">
    <property type="entry name" value="Sialidases"/>
    <property type="match status" value="1"/>
</dbReference>
<reference evidence="2 3" key="1">
    <citation type="submission" date="2017-10" db="EMBL/GenBank/DDBJ databases">
        <title>Draft genome of Longimonas halophila.</title>
        <authorList>
            <person name="Goh K.M."/>
            <person name="Shamsir M.S."/>
            <person name="Lim S.W."/>
        </authorList>
    </citation>
    <scope>NUCLEOTIDE SEQUENCE [LARGE SCALE GENOMIC DNA]</scope>
    <source>
        <strain evidence="2 3">KCTC 42399</strain>
    </source>
</reference>
<dbReference type="InterPro" id="IPR036278">
    <property type="entry name" value="Sialidase_sf"/>
</dbReference>
<name>A0A2H3NMP8_9BACT</name>
<feature type="region of interest" description="Disordered" evidence="1">
    <location>
        <begin position="142"/>
        <end position="162"/>
    </location>
</feature>
<dbReference type="RefSeq" id="WP_098061916.1">
    <property type="nucleotide sequence ID" value="NZ_PDEP01000005.1"/>
</dbReference>